<feature type="active site" description="Proton donor" evidence="5">
    <location>
        <position position="131"/>
    </location>
</feature>
<evidence type="ECO:0000256" key="5">
    <source>
        <dbReference type="PIRSR" id="PIRSR600888-1"/>
    </source>
</evidence>
<evidence type="ECO:0000313" key="8">
    <source>
        <dbReference type="EMBL" id="QGT50683.1"/>
    </source>
</evidence>
<evidence type="ECO:0000256" key="6">
    <source>
        <dbReference type="PIRSR" id="PIRSR600888-3"/>
    </source>
</evidence>
<evidence type="ECO:0000256" key="2">
    <source>
        <dbReference type="ARBA" id="ARBA00001997"/>
    </source>
</evidence>
<dbReference type="Gene3D" id="2.60.120.10">
    <property type="entry name" value="Jelly Rolls"/>
    <property type="match status" value="1"/>
</dbReference>
<evidence type="ECO:0000256" key="7">
    <source>
        <dbReference type="RuleBase" id="RU364069"/>
    </source>
</evidence>
<dbReference type="InterPro" id="IPR014710">
    <property type="entry name" value="RmlC-like_jellyroll"/>
</dbReference>
<organism evidence="8">
    <name type="scientific">uncultured Elusimicrobia bacterium</name>
    <dbReference type="NCBI Taxonomy" id="699876"/>
    <lineage>
        <taxon>Bacteria</taxon>
        <taxon>Pseudomonadati</taxon>
        <taxon>Elusimicrobiota</taxon>
        <taxon>Elusimicrobia</taxon>
        <taxon>environmental samples</taxon>
    </lineage>
</organism>
<dbReference type="UniPathway" id="UPA00124"/>
<sequence length="184" mass="21031">MDFFKAPIEGLVVLTPRVFTDNRGYFFESYNKRVWEEAGITADFVQDNESYSSQNTLRGLHFQKPPFAQAKLVRVLEGAVWDVAVDLRQNSPTFGKWFGVELSADNKKQFFIPRGFAHGFSVLTPTAKFAYKCDNFYNKESEGAVRFDDPELAVDWKIDLSKAVLSDKDLNNPLFAAYKENPCF</sequence>
<dbReference type="EC" id="5.1.3.13" evidence="3 7"/>
<reference evidence="8" key="1">
    <citation type="journal article" date="2020" name="J. ISSAAS">
        <title>Lactobacilli and other gastrointestinal microbiota of Peromyscus leucopus, reservoir host for agents of Lyme disease and other zoonoses in North America.</title>
        <authorList>
            <person name="Milovic A."/>
            <person name="Bassam K."/>
            <person name="Shao H."/>
            <person name="Chatzistamou I."/>
            <person name="Tufts D.M."/>
            <person name="Diuk-Wasser M."/>
            <person name="Barbour A.G."/>
        </authorList>
    </citation>
    <scope>NUCLEOTIDE SEQUENCE</scope>
    <source>
        <strain evidence="8">LL30</strain>
    </source>
</reference>
<dbReference type="GO" id="GO:0008830">
    <property type="term" value="F:dTDP-4-dehydrorhamnose 3,5-epimerase activity"/>
    <property type="evidence" value="ECO:0007669"/>
    <property type="project" value="UniProtKB-UniRule"/>
</dbReference>
<dbReference type="InterPro" id="IPR000888">
    <property type="entry name" value="RmlC-like"/>
</dbReference>
<comment type="subunit">
    <text evidence="7">Homodimer.</text>
</comment>
<comment type="pathway">
    <text evidence="7">Carbohydrate biosynthesis; dTDP-L-rhamnose biosynthesis.</text>
</comment>
<keyword evidence="7" id="KW-0413">Isomerase</keyword>
<dbReference type="Pfam" id="PF00908">
    <property type="entry name" value="dTDP_sugar_isom"/>
    <property type="match status" value="1"/>
</dbReference>
<dbReference type="GO" id="GO:0000271">
    <property type="term" value="P:polysaccharide biosynthetic process"/>
    <property type="evidence" value="ECO:0007669"/>
    <property type="project" value="TreeGrafter"/>
</dbReference>
<accession>A0A650EM21</accession>
<dbReference type="SUPFAM" id="SSF51182">
    <property type="entry name" value="RmlC-like cupins"/>
    <property type="match status" value="1"/>
</dbReference>
<evidence type="ECO:0000256" key="3">
    <source>
        <dbReference type="ARBA" id="ARBA00012098"/>
    </source>
</evidence>
<protein>
    <recommendedName>
        <fullName evidence="4 7">dTDP-4-dehydrorhamnose 3,5-epimerase</fullName>
        <ecNumber evidence="3 7">5.1.3.13</ecNumber>
    </recommendedName>
    <alternativeName>
        <fullName evidence="7">Thymidine diphospho-4-keto-rhamnose 3,5-epimerase</fullName>
    </alternativeName>
</protein>
<name>A0A650EM21_9BACT</name>
<comment type="function">
    <text evidence="2 7">Catalyzes the epimerization of the C3' and C5'positions of dTDP-6-deoxy-D-xylo-4-hexulose, forming dTDP-6-deoxy-L-lyxo-4-hexulose.</text>
</comment>
<dbReference type="GO" id="GO:0005829">
    <property type="term" value="C:cytosol"/>
    <property type="evidence" value="ECO:0007669"/>
    <property type="project" value="TreeGrafter"/>
</dbReference>
<gene>
    <name evidence="8" type="ORF">Elusimicrob1349_1530</name>
</gene>
<dbReference type="PANTHER" id="PTHR21047">
    <property type="entry name" value="DTDP-6-DEOXY-D-GLUCOSE-3,5 EPIMERASE"/>
    <property type="match status" value="1"/>
</dbReference>
<dbReference type="EMBL" id="MN577571">
    <property type="protein sequence ID" value="QGT50683.1"/>
    <property type="molecule type" value="Genomic_DNA"/>
</dbReference>
<evidence type="ECO:0000256" key="1">
    <source>
        <dbReference type="ARBA" id="ARBA00001298"/>
    </source>
</evidence>
<feature type="active site" description="Proton acceptor" evidence="5">
    <location>
        <position position="61"/>
    </location>
</feature>
<dbReference type="GO" id="GO:0019305">
    <property type="term" value="P:dTDP-rhamnose biosynthetic process"/>
    <property type="evidence" value="ECO:0007669"/>
    <property type="project" value="UniProtKB-UniRule"/>
</dbReference>
<evidence type="ECO:0000256" key="4">
    <source>
        <dbReference type="ARBA" id="ARBA00019595"/>
    </source>
</evidence>
<dbReference type="PANTHER" id="PTHR21047:SF2">
    <property type="entry name" value="THYMIDINE DIPHOSPHO-4-KETO-RHAMNOSE 3,5-EPIMERASE"/>
    <property type="match status" value="1"/>
</dbReference>
<dbReference type="NCBIfam" id="TIGR01221">
    <property type="entry name" value="rmlC"/>
    <property type="match status" value="1"/>
</dbReference>
<comment type="similarity">
    <text evidence="7">Belongs to the dTDP-4-dehydrorhamnose 3,5-epimerase family.</text>
</comment>
<dbReference type="InterPro" id="IPR011051">
    <property type="entry name" value="RmlC_Cupin_sf"/>
</dbReference>
<comment type="catalytic activity">
    <reaction evidence="1 7">
        <text>dTDP-4-dehydro-6-deoxy-alpha-D-glucose = dTDP-4-dehydro-beta-L-rhamnose</text>
        <dbReference type="Rhea" id="RHEA:16969"/>
        <dbReference type="ChEBI" id="CHEBI:57649"/>
        <dbReference type="ChEBI" id="CHEBI:62830"/>
        <dbReference type="EC" id="5.1.3.13"/>
    </reaction>
</comment>
<dbReference type="CDD" id="cd00438">
    <property type="entry name" value="cupin_RmlC"/>
    <property type="match status" value="1"/>
</dbReference>
<feature type="site" description="Participates in a stacking interaction with the thymidine ring of dTDP-4-oxo-6-deoxyglucose" evidence="6">
    <location>
        <position position="137"/>
    </location>
</feature>
<dbReference type="AlphaFoldDB" id="A0A650EM21"/>
<proteinExistence type="inferred from homology"/>